<dbReference type="AlphaFoldDB" id="A0AAW9KJ67"/>
<dbReference type="Proteomes" id="UP001288944">
    <property type="component" value="Unassembled WGS sequence"/>
</dbReference>
<reference evidence="2" key="1">
    <citation type="submission" date="2019-11" db="EMBL/GenBank/DDBJ databases">
        <title>Characterization of Clostridium perfringens isolates from swine manure treated agricultural soils.</title>
        <authorList>
            <person name="Wushke S.T."/>
        </authorList>
    </citation>
    <scope>NUCLEOTIDE SEQUENCE</scope>
    <source>
        <strain evidence="2">X62</strain>
    </source>
</reference>
<comment type="caution">
    <text evidence="2">The sequence shown here is derived from an EMBL/GenBank/DDBJ whole genome shotgun (WGS) entry which is preliminary data.</text>
</comment>
<feature type="transmembrane region" description="Helical" evidence="1">
    <location>
        <begin position="38"/>
        <end position="57"/>
    </location>
</feature>
<gene>
    <name evidence="2" type="ORF">GNF83_19805</name>
</gene>
<keyword evidence="1" id="KW-0812">Transmembrane</keyword>
<proteinExistence type="predicted"/>
<keyword evidence="1" id="KW-0472">Membrane</keyword>
<feature type="transmembrane region" description="Helical" evidence="1">
    <location>
        <begin position="66"/>
        <end position="83"/>
    </location>
</feature>
<feature type="transmembrane region" description="Helical" evidence="1">
    <location>
        <begin position="12"/>
        <end position="32"/>
    </location>
</feature>
<keyword evidence="1" id="KW-1133">Transmembrane helix</keyword>
<organism evidence="2 3">
    <name type="scientific">Clostridium perfringens</name>
    <dbReference type="NCBI Taxonomy" id="1502"/>
    <lineage>
        <taxon>Bacteria</taxon>
        <taxon>Bacillati</taxon>
        <taxon>Bacillota</taxon>
        <taxon>Clostridia</taxon>
        <taxon>Eubacteriales</taxon>
        <taxon>Clostridiaceae</taxon>
        <taxon>Clostridium</taxon>
    </lineage>
</organism>
<sequence length="98" mass="11299">MDYKKNAELKNKIMLAGFILSVGLWIIFDIILKVDRNAILILAGLSIPLAIIDFILIKKKCIIQTMYYTVMMYTVVICIMFISDPNWANFILVYYGVL</sequence>
<protein>
    <submittedName>
        <fullName evidence="2">Chemotaxis protein</fullName>
    </submittedName>
</protein>
<dbReference type="EMBL" id="WNUR01001120">
    <property type="protein sequence ID" value="MDZ7543377.1"/>
    <property type="molecule type" value="Genomic_DNA"/>
</dbReference>
<name>A0AAW9KJ67_CLOPF</name>
<evidence type="ECO:0000313" key="3">
    <source>
        <dbReference type="Proteomes" id="UP001288944"/>
    </source>
</evidence>
<evidence type="ECO:0000313" key="2">
    <source>
        <dbReference type="EMBL" id="MDZ7543377.1"/>
    </source>
</evidence>
<accession>A0AAW9KJ67</accession>
<evidence type="ECO:0000256" key="1">
    <source>
        <dbReference type="SAM" id="Phobius"/>
    </source>
</evidence>
<feature type="non-terminal residue" evidence="2">
    <location>
        <position position="98"/>
    </location>
</feature>